<accession>A0A7W7YJU6</accession>
<dbReference type="RefSeq" id="WP_184207143.1">
    <property type="nucleotide sequence ID" value="NZ_JACHIF010000002.1"/>
</dbReference>
<comment type="caution">
    <text evidence="2">The sequence shown here is derived from an EMBL/GenBank/DDBJ whole genome shotgun (WGS) entry which is preliminary data.</text>
</comment>
<reference evidence="2 3" key="1">
    <citation type="submission" date="2020-08" db="EMBL/GenBank/DDBJ databases">
        <title>Genomic Encyclopedia of Type Strains, Phase IV (KMG-IV): sequencing the most valuable type-strain genomes for metagenomic binning, comparative biology and taxonomic classification.</title>
        <authorList>
            <person name="Goeker M."/>
        </authorList>
    </citation>
    <scope>NUCLEOTIDE SEQUENCE [LARGE SCALE GENOMIC DNA]</scope>
    <source>
        <strain evidence="2 3">DSM 12251</strain>
    </source>
</reference>
<keyword evidence="3" id="KW-1185">Reference proteome</keyword>
<feature type="transmembrane region" description="Helical" evidence="1">
    <location>
        <begin position="39"/>
        <end position="56"/>
    </location>
</feature>
<evidence type="ECO:0000313" key="2">
    <source>
        <dbReference type="EMBL" id="MBB5037347.1"/>
    </source>
</evidence>
<organism evidence="2 3">
    <name type="scientific">Prosthecobacter dejongeii</name>
    <dbReference type="NCBI Taxonomy" id="48465"/>
    <lineage>
        <taxon>Bacteria</taxon>
        <taxon>Pseudomonadati</taxon>
        <taxon>Verrucomicrobiota</taxon>
        <taxon>Verrucomicrobiia</taxon>
        <taxon>Verrucomicrobiales</taxon>
        <taxon>Verrucomicrobiaceae</taxon>
        <taxon>Prosthecobacter</taxon>
    </lineage>
</organism>
<dbReference type="EMBL" id="JACHIF010000002">
    <property type="protein sequence ID" value="MBB5037347.1"/>
    <property type="molecule type" value="Genomic_DNA"/>
</dbReference>
<evidence type="ECO:0000256" key="1">
    <source>
        <dbReference type="SAM" id="Phobius"/>
    </source>
</evidence>
<keyword evidence="1" id="KW-0812">Transmembrane</keyword>
<dbReference type="Proteomes" id="UP000534294">
    <property type="component" value="Unassembled WGS sequence"/>
</dbReference>
<name>A0A7W7YJU6_9BACT</name>
<keyword evidence="1" id="KW-0472">Membrane</keyword>
<proteinExistence type="predicted"/>
<dbReference type="AlphaFoldDB" id="A0A7W7YJU6"/>
<evidence type="ECO:0000313" key="3">
    <source>
        <dbReference type="Proteomes" id="UP000534294"/>
    </source>
</evidence>
<protein>
    <submittedName>
        <fullName evidence="2">Uncharacterized protein</fullName>
    </submittedName>
</protein>
<keyword evidence="1" id="KW-1133">Transmembrane helix</keyword>
<gene>
    <name evidence="2" type="ORF">HNQ64_001589</name>
</gene>
<sequence length="61" mass="6219">MPDPSDSNPRSLMLGLALVGLLVTGLAGGVHAFLSASPFGLWASVGAFGFLAHLLAKQNRA</sequence>
<feature type="transmembrane region" description="Helical" evidence="1">
    <location>
        <begin position="12"/>
        <end position="33"/>
    </location>
</feature>